<dbReference type="Pfam" id="PF13654">
    <property type="entry name" value="AAA_32"/>
    <property type="match status" value="1"/>
</dbReference>
<comment type="catalytic activity">
    <reaction evidence="2">
        <text>Hydrolysis of proteins in presence of ATP.</text>
        <dbReference type="EC" id="3.4.21.53"/>
    </reaction>
</comment>
<dbReference type="AlphaFoldDB" id="A0A974BLQ1"/>
<dbReference type="Gene3D" id="3.40.50.300">
    <property type="entry name" value="P-loop containing nucleotide triphosphate hydrolases"/>
    <property type="match status" value="2"/>
</dbReference>
<reference evidence="4" key="1">
    <citation type="submission" date="2020-07" db="EMBL/GenBank/DDBJ databases">
        <title>Genomic analysis of a strain of Sedimentibacter Hydroxybenzoicus DSM7310.</title>
        <authorList>
            <person name="Ma S."/>
        </authorList>
    </citation>
    <scope>NUCLEOTIDE SEQUENCE</scope>
    <source>
        <strain evidence="4">DSM 7310</strain>
    </source>
</reference>
<dbReference type="Pfam" id="PF20437">
    <property type="entry name" value="LonC_helical"/>
    <property type="match status" value="1"/>
</dbReference>
<keyword evidence="5" id="KW-1185">Reference proteome</keyword>
<dbReference type="Gene3D" id="1.10.8.60">
    <property type="match status" value="1"/>
</dbReference>
<dbReference type="GO" id="GO:0004176">
    <property type="term" value="F:ATP-dependent peptidase activity"/>
    <property type="evidence" value="ECO:0007669"/>
    <property type="project" value="UniProtKB-UniRule"/>
</dbReference>
<evidence type="ECO:0000259" key="3">
    <source>
        <dbReference type="PROSITE" id="PS51786"/>
    </source>
</evidence>
<comment type="similarity">
    <text evidence="2">Belongs to the peptidase S16 family.</text>
</comment>
<dbReference type="PRINTS" id="PR00830">
    <property type="entry name" value="ENDOLAPTASE"/>
</dbReference>
<dbReference type="Proteomes" id="UP000611629">
    <property type="component" value="Unassembled WGS sequence"/>
</dbReference>
<dbReference type="EMBL" id="JACBNQ010000021">
    <property type="protein sequence ID" value="NYB75402.1"/>
    <property type="molecule type" value="Genomic_DNA"/>
</dbReference>
<evidence type="ECO:0000256" key="1">
    <source>
        <dbReference type="ARBA" id="ARBA00022670"/>
    </source>
</evidence>
<proteinExistence type="inferred from homology"/>
<keyword evidence="1 2" id="KW-0645">Protease</keyword>
<dbReference type="RefSeq" id="WP_179239108.1">
    <property type="nucleotide sequence ID" value="NZ_JACBNQ010000021.1"/>
</dbReference>
<dbReference type="InterPro" id="IPR046844">
    <property type="entry name" value="Lon-like_helical"/>
</dbReference>
<dbReference type="InterPro" id="IPR008269">
    <property type="entry name" value="Lon_proteolytic"/>
</dbReference>
<dbReference type="Pfam" id="PF20436">
    <property type="entry name" value="LonB_AAA-LID"/>
    <property type="match status" value="1"/>
</dbReference>
<dbReference type="GO" id="GO:0006508">
    <property type="term" value="P:proteolysis"/>
    <property type="evidence" value="ECO:0007669"/>
    <property type="project" value="UniProtKB-KW"/>
</dbReference>
<sequence>MSNPNKYKIPTERLKKICKIEEELHFCQTSKDVEILQGVIGQDRAVKSMEFGLSMNVPGYNIFVLGPQGTGKSTYTQSVVSKVSGKGPIPNDWCYINNFSEWDKPLAISLPPGKGKEFQKDMDKLISNLTIYIPKQFEGSTFLQQKDVLIQKTNEKMNVILRDIEKLALDSGFGIQQSGQRVLLIPLKGDRLITPEEYQQLSLDEREAIDNKRSKIAKEIDEKIRDVQISQKIAEEQYMDLEEQTARNAAEPLINQLKEKYADISEIINYLDNVLKDVAENHTIFRNVRSVVNEEFAAEFNEDGENSEEEELFDTKLLESKDSKNPFTRYKVNLFVNNEDAKGAPVVVESNPYYYNLFGKIEYKNHMMTTMTDFTMIKSGALQRANGGYLILQAKDLLMDPYAWDALKKALKYRQALVENIGEQSRFVPTVTLKPEPIPLNVKVILVGSFLYYRFLSADEDFKKLFKVNVDFDVEMDRTSENIQHYVSFIGSMCEQENLKHLNCAAMSKVIEFGSRLADDQDKLSTRFNVVSEILYEASALADSDNLEFVDAEHVERAIKNKKYRSNMIEEKMQQQIARKKVFIDTEGEVVGQVNGLSVMSSSGYSFGLPSRITARTYSGREGIINIERETEMSGNIHSKGVLTLNGYLGGKFAQEKQLGLTAQVTFEQLYGGVEGDSASSAELYAILSSLSDIPIKQSMAVTGSVNQMGEIQPIGGVNEKIEGFFDICSLNGLTGYQGVIIPESNVTNLMLKDEVINAVSEGRFHIYSVKKIEEGLELLTGIPAGEPDKFGEYPKDSIFYFVNQKLREFNKVLEAVEE</sequence>
<dbReference type="GO" id="GO:0005524">
    <property type="term" value="F:ATP binding"/>
    <property type="evidence" value="ECO:0007669"/>
    <property type="project" value="InterPro"/>
</dbReference>
<name>A0A974BLQ1_SEDHY</name>
<dbReference type="InterPro" id="IPR020568">
    <property type="entry name" value="Ribosomal_Su5_D2-typ_SF"/>
</dbReference>
<accession>A0A974BLQ1</accession>
<dbReference type="Pfam" id="PF05362">
    <property type="entry name" value="Lon_C"/>
    <property type="match status" value="1"/>
</dbReference>
<protein>
    <recommendedName>
        <fullName evidence="2">endopeptidase La</fullName>
        <ecNumber evidence="2">3.4.21.53</ecNumber>
    </recommendedName>
</protein>
<gene>
    <name evidence="4" type="ORF">HZF24_14735</name>
</gene>
<dbReference type="InterPro" id="IPR041699">
    <property type="entry name" value="AAA_32"/>
</dbReference>
<dbReference type="InterPro" id="IPR014721">
    <property type="entry name" value="Ribsml_uS5_D2-typ_fold_subgr"/>
</dbReference>
<feature type="domain" description="Lon proteolytic" evidence="3">
    <location>
        <begin position="588"/>
        <end position="783"/>
    </location>
</feature>
<comment type="caution">
    <text evidence="4">The sequence shown here is derived from an EMBL/GenBank/DDBJ whole genome shotgun (WGS) entry which is preliminary data.</text>
</comment>
<evidence type="ECO:0000313" key="4">
    <source>
        <dbReference type="EMBL" id="NYB75402.1"/>
    </source>
</evidence>
<dbReference type="EC" id="3.4.21.53" evidence="2"/>
<dbReference type="InterPro" id="IPR046843">
    <property type="entry name" value="LonB_AAA-LID"/>
</dbReference>
<dbReference type="Gene3D" id="3.30.230.10">
    <property type="match status" value="1"/>
</dbReference>
<feature type="active site" evidence="2">
    <location>
        <position position="678"/>
    </location>
</feature>
<dbReference type="GO" id="GO:0030163">
    <property type="term" value="P:protein catabolic process"/>
    <property type="evidence" value="ECO:0007669"/>
    <property type="project" value="InterPro"/>
</dbReference>
<keyword evidence="2" id="KW-0378">Hydrolase</keyword>
<dbReference type="GO" id="GO:0004252">
    <property type="term" value="F:serine-type endopeptidase activity"/>
    <property type="evidence" value="ECO:0007669"/>
    <property type="project" value="UniProtKB-UniRule"/>
</dbReference>
<dbReference type="PANTHER" id="PTHR10046">
    <property type="entry name" value="ATP DEPENDENT LON PROTEASE FAMILY MEMBER"/>
    <property type="match status" value="1"/>
</dbReference>
<dbReference type="SUPFAM" id="SSF52540">
    <property type="entry name" value="P-loop containing nucleoside triphosphate hydrolases"/>
    <property type="match status" value="1"/>
</dbReference>
<feature type="active site" evidence="2">
    <location>
        <position position="721"/>
    </location>
</feature>
<keyword evidence="2" id="KW-0720">Serine protease</keyword>
<dbReference type="InterPro" id="IPR027065">
    <property type="entry name" value="Lon_Prtase"/>
</dbReference>
<dbReference type="SUPFAM" id="SSF54211">
    <property type="entry name" value="Ribosomal protein S5 domain 2-like"/>
    <property type="match status" value="1"/>
</dbReference>
<dbReference type="InterPro" id="IPR027417">
    <property type="entry name" value="P-loop_NTPase"/>
</dbReference>
<organism evidence="4 5">
    <name type="scientific">Sedimentibacter hydroxybenzoicus DSM 7310</name>
    <dbReference type="NCBI Taxonomy" id="1123245"/>
    <lineage>
        <taxon>Bacteria</taxon>
        <taxon>Bacillati</taxon>
        <taxon>Bacillota</taxon>
        <taxon>Tissierellia</taxon>
        <taxon>Sedimentibacter</taxon>
    </lineage>
</organism>
<evidence type="ECO:0000313" key="5">
    <source>
        <dbReference type="Proteomes" id="UP000611629"/>
    </source>
</evidence>
<evidence type="ECO:0000256" key="2">
    <source>
        <dbReference type="PROSITE-ProRule" id="PRU01122"/>
    </source>
</evidence>
<dbReference type="PROSITE" id="PS51786">
    <property type="entry name" value="LON_PROTEOLYTIC"/>
    <property type="match status" value="1"/>
</dbReference>